<reference evidence="3" key="1">
    <citation type="submission" date="2017-09" db="EMBL/GenBank/DDBJ databases">
        <title>Depth-based differentiation of microbial function through sediment-hosted aquifers and enrichment of novel symbionts in the deep terrestrial subsurface.</title>
        <authorList>
            <person name="Probst A.J."/>
            <person name="Ladd B."/>
            <person name="Jarett J.K."/>
            <person name="Geller-Mcgrath D.E."/>
            <person name="Sieber C.M.K."/>
            <person name="Emerson J.B."/>
            <person name="Anantharaman K."/>
            <person name="Thomas B.C."/>
            <person name="Malmstrom R."/>
            <person name="Stieglmeier M."/>
            <person name="Klingl A."/>
            <person name="Woyke T."/>
            <person name="Ryan C.M."/>
            <person name="Banfield J.F."/>
        </authorList>
    </citation>
    <scope>NUCLEOTIDE SEQUENCE [LARGE SCALE GENOMIC DNA]</scope>
</reference>
<keyword evidence="1" id="KW-0812">Transmembrane</keyword>
<keyword evidence="1" id="KW-0472">Membrane</keyword>
<keyword evidence="1" id="KW-1133">Transmembrane helix</keyword>
<dbReference type="EMBL" id="PFEB01000024">
    <property type="protein sequence ID" value="PJE60928.1"/>
    <property type="molecule type" value="Genomic_DNA"/>
</dbReference>
<dbReference type="SUPFAM" id="SSF49384">
    <property type="entry name" value="Carbohydrate-binding domain"/>
    <property type="match status" value="1"/>
</dbReference>
<protein>
    <recommendedName>
        <fullName evidence="4">Cohesin domain-containing protein</fullName>
    </recommendedName>
</protein>
<evidence type="ECO:0000313" key="3">
    <source>
        <dbReference type="Proteomes" id="UP000231434"/>
    </source>
</evidence>
<comment type="caution">
    <text evidence="2">The sequence shown here is derived from an EMBL/GenBank/DDBJ whole genome shotgun (WGS) entry which is preliminary data.</text>
</comment>
<evidence type="ECO:0008006" key="4">
    <source>
        <dbReference type="Google" id="ProtNLM"/>
    </source>
</evidence>
<sequence length="200" mass="22633">MDNIQEKNKIFIYLLVIFFAIFIGSGIFLLVNKKTANKEQQSVSTQTIKQEELLIPSEIPKKGLVNLKATGSGPYLLTDQLIIDLFADSNGENVTAYDVLVKYDPLSFDFIQTVSLDQAFQVYSFKKDDRLTLTVVKTSQDQTPSVFVEKPVVRLSFKPKKSGEFDFAILNSFGKETTKFVNEKTEVIYPKVNKIKLTVN</sequence>
<organism evidence="2 3">
    <name type="scientific">Candidatus Roizmanbacteria bacterium CG10_big_fil_rev_8_21_14_0_10_36_26</name>
    <dbReference type="NCBI Taxonomy" id="1974851"/>
    <lineage>
        <taxon>Bacteria</taxon>
        <taxon>Candidatus Roizmaniibacteriota</taxon>
    </lineage>
</organism>
<evidence type="ECO:0000256" key="1">
    <source>
        <dbReference type="SAM" id="Phobius"/>
    </source>
</evidence>
<dbReference type="AlphaFoldDB" id="A0A2M8KLZ0"/>
<dbReference type="Gene3D" id="2.60.40.680">
    <property type="match status" value="1"/>
</dbReference>
<feature type="transmembrane region" description="Helical" evidence="1">
    <location>
        <begin position="12"/>
        <end position="31"/>
    </location>
</feature>
<evidence type="ECO:0000313" key="2">
    <source>
        <dbReference type="EMBL" id="PJE60928.1"/>
    </source>
</evidence>
<accession>A0A2M8KLZ0</accession>
<dbReference type="Proteomes" id="UP000231434">
    <property type="component" value="Unassembled WGS sequence"/>
</dbReference>
<proteinExistence type="predicted"/>
<gene>
    <name evidence="2" type="ORF">COU86_01710</name>
</gene>
<dbReference type="InterPro" id="IPR008965">
    <property type="entry name" value="CBM2/CBM3_carb-bd_dom_sf"/>
</dbReference>
<name>A0A2M8KLZ0_9BACT</name>
<dbReference type="GO" id="GO:0030246">
    <property type="term" value="F:carbohydrate binding"/>
    <property type="evidence" value="ECO:0007669"/>
    <property type="project" value="InterPro"/>
</dbReference>